<proteinExistence type="predicted"/>
<dbReference type="EMBL" id="JAYMRP010000004">
    <property type="protein sequence ID" value="MFB8772389.1"/>
    <property type="molecule type" value="Genomic_DNA"/>
</dbReference>
<name>A0ABV5E6E3_9ACTN</name>
<dbReference type="PROSITE" id="PS51257">
    <property type="entry name" value="PROKAR_LIPOPROTEIN"/>
    <property type="match status" value="1"/>
</dbReference>
<dbReference type="RefSeq" id="WP_376731349.1">
    <property type="nucleotide sequence ID" value="NZ_JAYMRP010000004.1"/>
</dbReference>
<gene>
    <name evidence="1" type="ORF">VSS16_06525</name>
</gene>
<dbReference type="Proteomes" id="UP001585080">
    <property type="component" value="Unassembled WGS sequence"/>
</dbReference>
<organism evidence="1 2">
    <name type="scientific">Streptomyces broussonetiae</name>
    <dbReference type="NCBI Taxonomy" id="2686304"/>
    <lineage>
        <taxon>Bacteria</taxon>
        <taxon>Bacillati</taxon>
        <taxon>Actinomycetota</taxon>
        <taxon>Actinomycetes</taxon>
        <taxon>Kitasatosporales</taxon>
        <taxon>Streptomycetaceae</taxon>
        <taxon>Streptomyces</taxon>
    </lineage>
</organism>
<keyword evidence="2" id="KW-1185">Reference proteome</keyword>
<evidence type="ECO:0000313" key="2">
    <source>
        <dbReference type="Proteomes" id="UP001585080"/>
    </source>
</evidence>
<evidence type="ECO:0000313" key="1">
    <source>
        <dbReference type="EMBL" id="MFB8772389.1"/>
    </source>
</evidence>
<comment type="caution">
    <text evidence="1">The sequence shown here is derived from an EMBL/GenBank/DDBJ whole genome shotgun (WGS) entry which is preliminary data.</text>
</comment>
<sequence length="331" mass="35782">MRHVPFFRWVLTLGGVLFACSVWLYAAGAGLPEARQVDLTVVEEAADGSCTVRWEDPYQGRTREAEYQCDPGRSDLLKAPQYSDSRGYGWDTAYMLTEGPQRGNLEELAGGEQGLSASDVCLLSGASLIALGLVGGNLRALPRVLGVRARVVRRAAELSEAAARVVEDYERAVSVVREEGRHHGPPDGSRLVTGLWVLREAGPRAGETAAVARRLTRRLQVLLDDAAPAAGPRSRLRAGPVARSDADRAVAELRLLLADAERDGLAGRFAQTSVDLLRGQDAERAVLAATADFAREPHAYRLLLAEVAGPAVVPRRRRVKGVLRRRRPSGA</sequence>
<accession>A0ABV5E6E3</accession>
<reference evidence="1 2" key="1">
    <citation type="submission" date="2024-01" db="EMBL/GenBank/DDBJ databases">
        <title>Genome mining of biosynthetic gene clusters to explore secondary metabolites of Streptomyces sp.</title>
        <authorList>
            <person name="Baig A."/>
            <person name="Ajitkumar Shintre N."/>
            <person name="Kumar H."/>
            <person name="Anbarasu A."/>
            <person name="Ramaiah S."/>
        </authorList>
    </citation>
    <scope>NUCLEOTIDE SEQUENCE [LARGE SCALE GENOMIC DNA]</scope>
    <source>
        <strain evidence="1 2">A57</strain>
    </source>
</reference>
<protein>
    <submittedName>
        <fullName evidence="1">Uncharacterized protein</fullName>
    </submittedName>
</protein>